<organism evidence="1 2">
    <name type="scientific">Chitinivorax tropicus</name>
    <dbReference type="NCBI Taxonomy" id="714531"/>
    <lineage>
        <taxon>Bacteria</taxon>
        <taxon>Pseudomonadati</taxon>
        <taxon>Pseudomonadota</taxon>
        <taxon>Betaproteobacteria</taxon>
        <taxon>Chitinivorax</taxon>
    </lineage>
</organism>
<dbReference type="EMBL" id="JACHHY010000014">
    <property type="protein sequence ID" value="MBB5019179.1"/>
    <property type="molecule type" value="Genomic_DNA"/>
</dbReference>
<proteinExistence type="predicted"/>
<dbReference type="AlphaFoldDB" id="A0A840MQ15"/>
<reference evidence="1 2" key="1">
    <citation type="submission" date="2020-08" db="EMBL/GenBank/DDBJ databases">
        <title>Genomic Encyclopedia of Type Strains, Phase IV (KMG-IV): sequencing the most valuable type-strain genomes for metagenomic binning, comparative biology and taxonomic classification.</title>
        <authorList>
            <person name="Goeker M."/>
        </authorList>
    </citation>
    <scope>NUCLEOTIDE SEQUENCE [LARGE SCALE GENOMIC DNA]</scope>
    <source>
        <strain evidence="1 2">DSM 27165</strain>
    </source>
</reference>
<protein>
    <submittedName>
        <fullName evidence="1">Uncharacterized protein</fullName>
    </submittedName>
</protein>
<name>A0A840MQ15_9PROT</name>
<evidence type="ECO:0000313" key="2">
    <source>
        <dbReference type="Proteomes" id="UP000575898"/>
    </source>
</evidence>
<comment type="caution">
    <text evidence="1">The sequence shown here is derived from an EMBL/GenBank/DDBJ whole genome shotgun (WGS) entry which is preliminary data.</text>
</comment>
<sequence>MSTAHVLPSDTQIVKTGLRSAAGTPQQMTLARRIGAVSRRCSLPHITLANYIQAWPSAPQSRADHPDASRQPAMCWTAPALLFASQAMFITPPLTATRLEIIDRNQSNNARPLSVNWG</sequence>
<keyword evidence="2" id="KW-1185">Reference proteome</keyword>
<gene>
    <name evidence="1" type="ORF">HNQ59_002477</name>
</gene>
<evidence type="ECO:0000313" key="1">
    <source>
        <dbReference type="EMBL" id="MBB5019179.1"/>
    </source>
</evidence>
<dbReference type="Proteomes" id="UP000575898">
    <property type="component" value="Unassembled WGS sequence"/>
</dbReference>
<accession>A0A840MQ15</accession>